<evidence type="ECO:0000313" key="2">
    <source>
        <dbReference type="EMBL" id="KAK9831639.1"/>
    </source>
</evidence>
<evidence type="ECO:0000313" key="3">
    <source>
        <dbReference type="Proteomes" id="UP001438707"/>
    </source>
</evidence>
<dbReference type="EMBL" id="JALJOS010000013">
    <property type="protein sequence ID" value="KAK9831639.1"/>
    <property type="molecule type" value="Genomic_DNA"/>
</dbReference>
<protein>
    <submittedName>
        <fullName evidence="2">Uncharacterized protein</fullName>
    </submittedName>
</protein>
<dbReference type="Proteomes" id="UP001438707">
    <property type="component" value="Unassembled WGS sequence"/>
</dbReference>
<reference evidence="2 3" key="1">
    <citation type="journal article" date="2024" name="Nat. Commun.">
        <title>Phylogenomics reveals the evolutionary origins of lichenization in chlorophyte algae.</title>
        <authorList>
            <person name="Puginier C."/>
            <person name="Libourel C."/>
            <person name="Otte J."/>
            <person name="Skaloud P."/>
            <person name="Haon M."/>
            <person name="Grisel S."/>
            <person name="Petersen M."/>
            <person name="Berrin J.G."/>
            <person name="Delaux P.M."/>
            <person name="Dal Grande F."/>
            <person name="Keller J."/>
        </authorList>
    </citation>
    <scope>NUCLEOTIDE SEQUENCE [LARGE SCALE GENOMIC DNA]</scope>
    <source>
        <strain evidence="2 3">SAG 2145</strain>
    </source>
</reference>
<gene>
    <name evidence="2" type="ORF">WJX74_003769</name>
</gene>
<name>A0AAW1RD30_9CHLO</name>
<accession>A0AAW1RD30</accession>
<sequence>MGNCVGSQAATAEEARSGKTVVPPQLGGAEAQAAPTQPVPVSKKSKRPKNTSKSLDLGQKISADSCKRTSASTDLSRGSLEDMYKMSQHPDVNRNEGISKSGPDDMSSMYMMHMDRVLDLPKDNSKAFRL</sequence>
<dbReference type="AlphaFoldDB" id="A0AAW1RD30"/>
<feature type="compositionally biased region" description="Polar residues" evidence="1">
    <location>
        <begin position="1"/>
        <end position="10"/>
    </location>
</feature>
<feature type="region of interest" description="Disordered" evidence="1">
    <location>
        <begin position="1"/>
        <end position="108"/>
    </location>
</feature>
<evidence type="ECO:0000256" key="1">
    <source>
        <dbReference type="SAM" id="MobiDB-lite"/>
    </source>
</evidence>
<comment type="caution">
    <text evidence="2">The sequence shown here is derived from an EMBL/GenBank/DDBJ whole genome shotgun (WGS) entry which is preliminary data.</text>
</comment>
<proteinExistence type="predicted"/>
<organism evidence="2 3">
    <name type="scientific">Apatococcus lobatus</name>
    <dbReference type="NCBI Taxonomy" id="904363"/>
    <lineage>
        <taxon>Eukaryota</taxon>
        <taxon>Viridiplantae</taxon>
        <taxon>Chlorophyta</taxon>
        <taxon>core chlorophytes</taxon>
        <taxon>Trebouxiophyceae</taxon>
        <taxon>Chlorellales</taxon>
        <taxon>Chlorellaceae</taxon>
        <taxon>Apatococcus</taxon>
    </lineage>
</organism>
<keyword evidence="3" id="KW-1185">Reference proteome</keyword>